<gene>
    <name evidence="2" type="ORF">JI435_304780</name>
</gene>
<evidence type="ECO:0000313" key="2">
    <source>
        <dbReference type="EMBL" id="QRC99333.1"/>
    </source>
</evidence>
<dbReference type="EMBL" id="CP069031">
    <property type="protein sequence ID" value="QRC99333.1"/>
    <property type="molecule type" value="Genomic_DNA"/>
</dbReference>
<name>A0A7U2F7Z5_PHANO</name>
<evidence type="ECO:0000313" key="3">
    <source>
        <dbReference type="Proteomes" id="UP000663193"/>
    </source>
</evidence>
<keyword evidence="3" id="KW-1185">Reference proteome</keyword>
<evidence type="ECO:0000256" key="1">
    <source>
        <dbReference type="SAM" id="MobiDB-lite"/>
    </source>
</evidence>
<sequence>MTWPATTRRYSAVDSPHSPTPGHLNPASSYIPPSLQSMSVAPYLLPRVENVSSASPRARQCSTVLVSPLMSHCGRLEAVVHLIAPVLSS</sequence>
<accession>A0A7U2F7Z5</accession>
<proteinExistence type="predicted"/>
<dbReference type="VEuPathDB" id="FungiDB:JI435_304780"/>
<protein>
    <submittedName>
        <fullName evidence="2">Uncharacterized protein</fullName>
    </submittedName>
</protein>
<reference evidence="3" key="1">
    <citation type="journal article" date="2021" name="BMC Genomics">
        <title>Chromosome-level genome assembly and manually-curated proteome of model necrotroph Parastagonospora nodorum Sn15 reveals a genome-wide trove of candidate effector homologs, and redundancy of virulence-related functions within an accessory chromosome.</title>
        <authorList>
            <person name="Bertazzoni S."/>
            <person name="Jones D.A.B."/>
            <person name="Phan H.T."/>
            <person name="Tan K.-C."/>
            <person name="Hane J.K."/>
        </authorList>
    </citation>
    <scope>NUCLEOTIDE SEQUENCE [LARGE SCALE GENOMIC DNA]</scope>
    <source>
        <strain evidence="3">SN15 / ATCC MYA-4574 / FGSC 10173)</strain>
    </source>
</reference>
<dbReference type="AlphaFoldDB" id="A0A7U2F7Z5"/>
<dbReference type="Proteomes" id="UP000663193">
    <property type="component" value="Chromosome 9"/>
</dbReference>
<feature type="region of interest" description="Disordered" evidence="1">
    <location>
        <begin position="1"/>
        <end position="30"/>
    </location>
</feature>
<organism evidence="2 3">
    <name type="scientific">Phaeosphaeria nodorum (strain SN15 / ATCC MYA-4574 / FGSC 10173)</name>
    <name type="common">Glume blotch fungus</name>
    <name type="synonym">Parastagonospora nodorum</name>
    <dbReference type="NCBI Taxonomy" id="321614"/>
    <lineage>
        <taxon>Eukaryota</taxon>
        <taxon>Fungi</taxon>
        <taxon>Dikarya</taxon>
        <taxon>Ascomycota</taxon>
        <taxon>Pezizomycotina</taxon>
        <taxon>Dothideomycetes</taxon>
        <taxon>Pleosporomycetidae</taxon>
        <taxon>Pleosporales</taxon>
        <taxon>Pleosporineae</taxon>
        <taxon>Phaeosphaeriaceae</taxon>
        <taxon>Parastagonospora</taxon>
    </lineage>
</organism>